<evidence type="ECO:0000313" key="1">
    <source>
        <dbReference type="EMBL" id="KAG5676638.1"/>
    </source>
</evidence>
<keyword evidence="2" id="KW-1185">Reference proteome</keyword>
<dbReference type="AlphaFoldDB" id="A0A9J6C4Y5"/>
<proteinExistence type="predicted"/>
<reference evidence="1" key="1">
    <citation type="submission" date="2021-03" db="EMBL/GenBank/DDBJ databases">
        <title>Chromosome level genome of the anhydrobiotic midge Polypedilum vanderplanki.</title>
        <authorList>
            <person name="Yoshida Y."/>
            <person name="Kikawada T."/>
            <person name="Gusev O."/>
        </authorList>
    </citation>
    <scope>NUCLEOTIDE SEQUENCE</scope>
    <source>
        <strain evidence="1">NIAS01</strain>
        <tissue evidence="1">Whole body or cell culture</tissue>
    </source>
</reference>
<dbReference type="EMBL" id="JADBJN010000002">
    <property type="protein sequence ID" value="KAG5676638.1"/>
    <property type="molecule type" value="Genomic_DNA"/>
</dbReference>
<sequence length="100" mass="11135">MEQQKFEDDTGELELAEDYIVLDDVGSASTGTNLDLSNLRKRKIKIISSAKETIENVKCKQNICVGDETKSEMREKLLGNSMSKTCCNVRLSCVTLTKLS</sequence>
<gene>
    <name evidence="1" type="ORF">PVAND_006458</name>
</gene>
<dbReference type="OrthoDB" id="7948071at2759"/>
<protein>
    <submittedName>
        <fullName evidence="1">Uncharacterized protein</fullName>
    </submittedName>
</protein>
<evidence type="ECO:0000313" key="2">
    <source>
        <dbReference type="Proteomes" id="UP001107558"/>
    </source>
</evidence>
<comment type="caution">
    <text evidence="1">The sequence shown here is derived from an EMBL/GenBank/DDBJ whole genome shotgun (WGS) entry which is preliminary data.</text>
</comment>
<accession>A0A9J6C4Y5</accession>
<organism evidence="1 2">
    <name type="scientific">Polypedilum vanderplanki</name>
    <name type="common">Sleeping chironomid midge</name>
    <dbReference type="NCBI Taxonomy" id="319348"/>
    <lineage>
        <taxon>Eukaryota</taxon>
        <taxon>Metazoa</taxon>
        <taxon>Ecdysozoa</taxon>
        <taxon>Arthropoda</taxon>
        <taxon>Hexapoda</taxon>
        <taxon>Insecta</taxon>
        <taxon>Pterygota</taxon>
        <taxon>Neoptera</taxon>
        <taxon>Endopterygota</taxon>
        <taxon>Diptera</taxon>
        <taxon>Nematocera</taxon>
        <taxon>Chironomoidea</taxon>
        <taxon>Chironomidae</taxon>
        <taxon>Chironominae</taxon>
        <taxon>Polypedilum</taxon>
        <taxon>Polypedilum</taxon>
    </lineage>
</organism>
<name>A0A9J6C4Y5_POLVA</name>
<dbReference type="Proteomes" id="UP001107558">
    <property type="component" value="Chromosome 2"/>
</dbReference>